<keyword evidence="1" id="KW-0812">Transmembrane</keyword>
<accession>A0A9P2P4H6</accession>
<dbReference type="AlphaFoldDB" id="A0A9P2P4H6"/>
<reference evidence="2" key="1">
    <citation type="submission" date="2020-12" db="EMBL/GenBank/DDBJ databases">
        <authorList>
            <consortium name="Clinical and Environmental Microbiology Branch: Whole genome sequencing antimicrobial resistance pathogens in the healthcare setting"/>
        </authorList>
    </citation>
    <scope>NUCLEOTIDE SEQUENCE</scope>
    <source>
        <strain evidence="2">2018HL-00813</strain>
    </source>
</reference>
<proteinExistence type="predicted"/>
<name>A0A9P2P4H6_ACIBA</name>
<sequence length="99" mass="11438">MHNSTRENRLKNLLVSSQSLLRPIYTNIADITLNLAILSLNIAILFKAIFATTLMRYVVLFLIASIAFMFMIRGALYIHDYEFDHRNPSFILFQLSANK</sequence>
<feature type="transmembrane region" description="Helical" evidence="1">
    <location>
        <begin position="58"/>
        <end position="78"/>
    </location>
</feature>
<dbReference type="RefSeq" id="WP_000552012.1">
    <property type="nucleotide sequence ID" value="NZ_CACSGU010000031.1"/>
</dbReference>
<evidence type="ECO:0000313" key="2">
    <source>
        <dbReference type="EMBL" id="EGY2379233.1"/>
    </source>
</evidence>
<comment type="caution">
    <text evidence="2">The sequence shown here is derived from an EMBL/GenBank/DDBJ whole genome shotgun (WGS) entry which is preliminary data.</text>
</comment>
<feature type="transmembrane region" description="Helical" evidence="1">
    <location>
        <begin position="24"/>
        <end position="46"/>
    </location>
</feature>
<gene>
    <name evidence="2" type="ORF">JHZ39_003670</name>
</gene>
<keyword evidence="1" id="KW-0472">Membrane</keyword>
<keyword evidence="1" id="KW-1133">Transmembrane helix</keyword>
<dbReference type="EMBL" id="AAYLMQ010000073">
    <property type="protein sequence ID" value="EGY2379233.1"/>
    <property type="molecule type" value="Genomic_DNA"/>
</dbReference>
<evidence type="ECO:0000256" key="1">
    <source>
        <dbReference type="SAM" id="Phobius"/>
    </source>
</evidence>
<organism evidence="2">
    <name type="scientific">Acinetobacter baumannii</name>
    <dbReference type="NCBI Taxonomy" id="470"/>
    <lineage>
        <taxon>Bacteria</taxon>
        <taxon>Pseudomonadati</taxon>
        <taxon>Pseudomonadota</taxon>
        <taxon>Gammaproteobacteria</taxon>
        <taxon>Moraxellales</taxon>
        <taxon>Moraxellaceae</taxon>
        <taxon>Acinetobacter</taxon>
        <taxon>Acinetobacter calcoaceticus/baumannii complex</taxon>
    </lineage>
</organism>
<protein>
    <submittedName>
        <fullName evidence="2">Uncharacterized protein</fullName>
    </submittedName>
</protein>